<evidence type="ECO:0000256" key="1">
    <source>
        <dbReference type="SAM" id="MobiDB-lite"/>
    </source>
</evidence>
<sequence>MVRKHSWDIFYVREYRIRVKKVLRHSGHRDILGQMDANRPVRPKSTLEQQRKTGQRDVWDTDRRKAERQ</sequence>
<accession>A0AA38GBB7</accession>
<evidence type="ECO:0000313" key="2">
    <source>
        <dbReference type="EMBL" id="KAH9320341.1"/>
    </source>
</evidence>
<gene>
    <name evidence="2" type="ORF">KI387_043937</name>
</gene>
<feature type="region of interest" description="Disordered" evidence="1">
    <location>
        <begin position="28"/>
        <end position="69"/>
    </location>
</feature>
<dbReference type="EMBL" id="JAHRHJ020000004">
    <property type="protein sequence ID" value="KAH9320341.1"/>
    <property type="molecule type" value="Genomic_DNA"/>
</dbReference>
<reference evidence="2 3" key="1">
    <citation type="journal article" date="2021" name="Nat. Plants">
        <title>The Taxus genome provides insights into paclitaxel biosynthesis.</title>
        <authorList>
            <person name="Xiong X."/>
            <person name="Gou J."/>
            <person name="Liao Q."/>
            <person name="Li Y."/>
            <person name="Zhou Q."/>
            <person name="Bi G."/>
            <person name="Li C."/>
            <person name="Du R."/>
            <person name="Wang X."/>
            <person name="Sun T."/>
            <person name="Guo L."/>
            <person name="Liang H."/>
            <person name="Lu P."/>
            <person name="Wu Y."/>
            <person name="Zhang Z."/>
            <person name="Ro D.K."/>
            <person name="Shang Y."/>
            <person name="Huang S."/>
            <person name="Yan J."/>
        </authorList>
    </citation>
    <scope>NUCLEOTIDE SEQUENCE [LARGE SCALE GENOMIC DNA]</scope>
    <source>
        <strain evidence="2">Ta-2019</strain>
    </source>
</reference>
<protein>
    <submittedName>
        <fullName evidence="2">Uncharacterized protein</fullName>
    </submittedName>
</protein>
<organism evidence="2 3">
    <name type="scientific">Taxus chinensis</name>
    <name type="common">Chinese yew</name>
    <name type="synonym">Taxus wallichiana var. chinensis</name>
    <dbReference type="NCBI Taxonomy" id="29808"/>
    <lineage>
        <taxon>Eukaryota</taxon>
        <taxon>Viridiplantae</taxon>
        <taxon>Streptophyta</taxon>
        <taxon>Embryophyta</taxon>
        <taxon>Tracheophyta</taxon>
        <taxon>Spermatophyta</taxon>
        <taxon>Pinopsida</taxon>
        <taxon>Pinidae</taxon>
        <taxon>Conifers II</taxon>
        <taxon>Cupressales</taxon>
        <taxon>Taxaceae</taxon>
        <taxon>Taxus</taxon>
    </lineage>
</organism>
<name>A0AA38GBB7_TAXCH</name>
<feature type="compositionally biased region" description="Basic and acidic residues" evidence="1">
    <location>
        <begin position="49"/>
        <end position="69"/>
    </location>
</feature>
<comment type="caution">
    <text evidence="2">The sequence shown here is derived from an EMBL/GenBank/DDBJ whole genome shotgun (WGS) entry which is preliminary data.</text>
</comment>
<keyword evidence="3" id="KW-1185">Reference proteome</keyword>
<dbReference type="AlphaFoldDB" id="A0AA38GBB7"/>
<dbReference type="Proteomes" id="UP000824469">
    <property type="component" value="Unassembled WGS sequence"/>
</dbReference>
<evidence type="ECO:0000313" key="3">
    <source>
        <dbReference type="Proteomes" id="UP000824469"/>
    </source>
</evidence>
<proteinExistence type="predicted"/>